<feature type="domain" description="ZMYM2-like/QRICH1 C-terminal" evidence="5">
    <location>
        <begin position="19"/>
        <end position="170"/>
    </location>
</feature>
<gene>
    <name evidence="6" type="primary">105313631</name>
</gene>
<reference evidence="6" key="2">
    <citation type="submission" date="2017-05" db="UniProtKB">
        <authorList>
            <consortium name="EnsemblMetazoa"/>
        </authorList>
    </citation>
    <scope>IDENTIFICATION</scope>
</reference>
<keyword evidence="3" id="KW-0832">Ubl conjugation</keyword>
<dbReference type="KEGG" id="aqu:105313631"/>
<dbReference type="PANTHER" id="PTHR21446:SF12">
    <property type="entry name" value="POTASSIUM CHANNEL TETRAMERIZATION DOMAIN CONTAINING 1"/>
    <property type="match status" value="1"/>
</dbReference>
<dbReference type="OMA" id="VTHYENK"/>
<dbReference type="AlphaFoldDB" id="A0A1X7VSH0"/>
<organism evidence="6">
    <name type="scientific">Amphimedon queenslandica</name>
    <name type="common">Sponge</name>
    <dbReference type="NCBI Taxonomy" id="400682"/>
    <lineage>
        <taxon>Eukaryota</taxon>
        <taxon>Metazoa</taxon>
        <taxon>Porifera</taxon>
        <taxon>Demospongiae</taxon>
        <taxon>Heteroscleromorpha</taxon>
        <taxon>Haplosclerida</taxon>
        <taxon>Niphatidae</taxon>
        <taxon>Amphimedon</taxon>
    </lineage>
</organism>
<evidence type="ECO:0000256" key="4">
    <source>
        <dbReference type="ARBA" id="ARBA00023172"/>
    </source>
</evidence>
<evidence type="ECO:0000256" key="1">
    <source>
        <dbReference type="ARBA" id="ARBA00022499"/>
    </source>
</evidence>
<evidence type="ECO:0000313" key="6">
    <source>
        <dbReference type="EnsemblMetazoa" id="Aqu2.1.42829_001"/>
    </source>
</evidence>
<dbReference type="GO" id="GO:0015074">
    <property type="term" value="P:DNA integration"/>
    <property type="evidence" value="ECO:0007669"/>
    <property type="project" value="InterPro"/>
</dbReference>
<evidence type="ECO:0000259" key="5">
    <source>
        <dbReference type="Pfam" id="PF12012"/>
    </source>
</evidence>
<dbReference type="SUPFAM" id="SSF56349">
    <property type="entry name" value="DNA breaking-rejoining enzymes"/>
    <property type="match status" value="1"/>
</dbReference>
<dbReference type="Pfam" id="PF12012">
    <property type="entry name" value="DUF3504"/>
    <property type="match status" value="1"/>
</dbReference>
<protein>
    <recommendedName>
        <fullName evidence="5">ZMYM2-like/QRICH1 C-terminal domain-containing protein</fullName>
    </recommendedName>
</protein>
<evidence type="ECO:0000313" key="7">
    <source>
        <dbReference type="Proteomes" id="UP000007879"/>
    </source>
</evidence>
<dbReference type="InterPro" id="IPR011010">
    <property type="entry name" value="DNA_brk_join_enz"/>
</dbReference>
<dbReference type="EnsemblMetazoa" id="Aqu2.1.42829_001">
    <property type="protein sequence ID" value="Aqu2.1.42829_001"/>
    <property type="gene ID" value="Aqu2.1.42829"/>
</dbReference>
<dbReference type="Proteomes" id="UP000007879">
    <property type="component" value="Unassembled WGS sequence"/>
</dbReference>
<keyword evidence="1" id="KW-1017">Isopeptide bond</keyword>
<evidence type="ECO:0000256" key="3">
    <source>
        <dbReference type="ARBA" id="ARBA00022843"/>
    </source>
</evidence>
<dbReference type="InterPro" id="IPR021893">
    <property type="entry name" value="ZMYM2-like_C"/>
</dbReference>
<dbReference type="EnsemblMetazoa" id="XM_011407216.1">
    <property type="protein sequence ID" value="XP_011405518.1"/>
    <property type="gene ID" value="LOC105313631"/>
</dbReference>
<evidence type="ECO:0000256" key="2">
    <source>
        <dbReference type="ARBA" id="ARBA00022553"/>
    </source>
</evidence>
<dbReference type="OrthoDB" id="6145258at2759"/>
<dbReference type="GO" id="GO:0003677">
    <property type="term" value="F:DNA binding"/>
    <property type="evidence" value="ECO:0007669"/>
    <property type="project" value="InterPro"/>
</dbReference>
<dbReference type="Gene3D" id="1.10.443.10">
    <property type="entry name" value="Intergrase catalytic core"/>
    <property type="match status" value="1"/>
</dbReference>
<dbReference type="PANTHER" id="PTHR21446">
    <property type="entry name" value="DUF3504 DOMAIN-CONTAINING PROTEIN"/>
    <property type="match status" value="1"/>
</dbReference>
<proteinExistence type="predicted"/>
<reference evidence="7" key="1">
    <citation type="journal article" date="2010" name="Nature">
        <title>The Amphimedon queenslandica genome and the evolution of animal complexity.</title>
        <authorList>
            <person name="Srivastava M."/>
            <person name="Simakov O."/>
            <person name="Chapman J."/>
            <person name="Fahey B."/>
            <person name="Gauthier M.E."/>
            <person name="Mitros T."/>
            <person name="Richards G.S."/>
            <person name="Conaco C."/>
            <person name="Dacre M."/>
            <person name="Hellsten U."/>
            <person name="Larroux C."/>
            <person name="Putnam N.H."/>
            <person name="Stanke M."/>
            <person name="Adamska M."/>
            <person name="Darling A."/>
            <person name="Degnan S.M."/>
            <person name="Oakley T.H."/>
            <person name="Plachetzki D.C."/>
            <person name="Zhai Y."/>
            <person name="Adamski M."/>
            <person name="Calcino A."/>
            <person name="Cummins S.F."/>
            <person name="Goodstein D.M."/>
            <person name="Harris C."/>
            <person name="Jackson D.J."/>
            <person name="Leys S.P."/>
            <person name="Shu S."/>
            <person name="Woodcroft B.J."/>
            <person name="Vervoort M."/>
            <person name="Kosik K.S."/>
            <person name="Manning G."/>
            <person name="Degnan B.M."/>
            <person name="Rokhsar D.S."/>
        </authorList>
    </citation>
    <scope>NUCLEOTIDE SEQUENCE [LARGE SCALE GENOMIC DNA]</scope>
</reference>
<keyword evidence="4" id="KW-0233">DNA recombination</keyword>
<dbReference type="InParanoid" id="A0A1X7VSH0"/>
<sequence length="240" mass="27152">MKRIKGSGQVHTKQAEPLTIQDEKLLWEKGLLGSGSPHIILDTMVFMCGVYFTLRSRQEHRDLRFSQIKLKEIDGKKCLVFTENTSKNNAGGLKHQKATPKTVTHYENKHDTSKCFIQYYQIYIKHCPPLALEKDSAFYLTPLKKAKGDLWYSCVPVGHNTLRTTMSSVCSLAGIDGFITNHSLRVMAATRLFQACVDEQLIMKRTGHRSIDGVRTYKSVSAAGREITIDTELCRGRARD</sequence>
<dbReference type="InterPro" id="IPR013762">
    <property type="entry name" value="Integrase-like_cat_sf"/>
</dbReference>
<dbReference type="InterPro" id="IPR052787">
    <property type="entry name" value="MAVS"/>
</dbReference>
<accession>A0A1X7VSH0</accession>
<dbReference type="GO" id="GO:0006310">
    <property type="term" value="P:DNA recombination"/>
    <property type="evidence" value="ECO:0007669"/>
    <property type="project" value="UniProtKB-KW"/>
</dbReference>
<name>A0A1X7VSH0_AMPQE</name>
<keyword evidence="2" id="KW-0597">Phosphoprotein</keyword>
<keyword evidence="7" id="KW-1185">Reference proteome</keyword>